<keyword evidence="1" id="KW-0812">Transmembrane</keyword>
<organism evidence="3 4">
    <name type="scientific">Sphingomonas chungangi</name>
    <dbReference type="NCBI Taxonomy" id="2683589"/>
    <lineage>
        <taxon>Bacteria</taxon>
        <taxon>Pseudomonadati</taxon>
        <taxon>Pseudomonadota</taxon>
        <taxon>Alphaproteobacteria</taxon>
        <taxon>Sphingomonadales</taxon>
        <taxon>Sphingomonadaceae</taxon>
        <taxon>Sphingomonas</taxon>
    </lineage>
</organism>
<evidence type="ECO:0000313" key="3">
    <source>
        <dbReference type="EMBL" id="MBA2934409.1"/>
    </source>
</evidence>
<dbReference type="AlphaFoldDB" id="A0A838L7C1"/>
<sequence>MRILLLLLALWASPVRAALTPAELAGVGATPPAGARLPAGLAFVDQAERPYRLANGPVPTVLLFADYSCRHICGPGITLTAGALHDAGLTPGRDYRMIVIGLDQDGPALAARLATDRLRGLDAERSAMALLTGSPPTIRQAEAALGYHAVYDAQADQFAHDAAIYVFGQAGRLSALLAETASTAPQLAAAIAGARQGVVYAPPAPRPDDSLAGRISAICYGLASAHGVYAAPIVLGLRIGGVLICVALALFLIGHRRARDAA</sequence>
<dbReference type="EMBL" id="JACEIB010000006">
    <property type="protein sequence ID" value="MBA2934409.1"/>
    <property type="molecule type" value="Genomic_DNA"/>
</dbReference>
<protein>
    <recommendedName>
        <fullName evidence="5">SCO family protein</fullName>
    </recommendedName>
</protein>
<keyword evidence="1" id="KW-1133">Transmembrane helix</keyword>
<dbReference type="Gene3D" id="3.40.30.10">
    <property type="entry name" value="Glutaredoxin"/>
    <property type="match status" value="1"/>
</dbReference>
<keyword evidence="4" id="KW-1185">Reference proteome</keyword>
<proteinExistence type="predicted"/>
<accession>A0A838L7C1</accession>
<evidence type="ECO:0000256" key="2">
    <source>
        <dbReference type="SAM" id="SignalP"/>
    </source>
</evidence>
<evidence type="ECO:0000313" key="4">
    <source>
        <dbReference type="Proteomes" id="UP000570166"/>
    </source>
</evidence>
<feature type="transmembrane region" description="Helical" evidence="1">
    <location>
        <begin position="229"/>
        <end position="253"/>
    </location>
</feature>
<gene>
    <name evidence="3" type="ORF">HZF05_09890</name>
</gene>
<keyword evidence="2" id="KW-0732">Signal</keyword>
<keyword evidence="1" id="KW-0472">Membrane</keyword>
<evidence type="ECO:0000256" key="1">
    <source>
        <dbReference type="SAM" id="Phobius"/>
    </source>
</evidence>
<dbReference type="RefSeq" id="WP_160365894.1">
    <property type="nucleotide sequence ID" value="NZ_JACEIB010000006.1"/>
</dbReference>
<reference evidence="3 4" key="1">
    <citation type="submission" date="2020-07" db="EMBL/GenBank/DDBJ databases">
        <authorList>
            <person name="Sun Q."/>
        </authorList>
    </citation>
    <scope>NUCLEOTIDE SEQUENCE [LARGE SCALE GENOMIC DNA]</scope>
    <source>
        <strain evidence="3 4">CGMCC 1.13654</strain>
    </source>
</reference>
<feature type="chain" id="PRO_5032284243" description="SCO family protein" evidence="2">
    <location>
        <begin position="18"/>
        <end position="262"/>
    </location>
</feature>
<name>A0A838L7C1_9SPHN</name>
<evidence type="ECO:0008006" key="5">
    <source>
        <dbReference type="Google" id="ProtNLM"/>
    </source>
</evidence>
<comment type="caution">
    <text evidence="3">The sequence shown here is derived from an EMBL/GenBank/DDBJ whole genome shotgun (WGS) entry which is preliminary data.</text>
</comment>
<feature type="signal peptide" evidence="2">
    <location>
        <begin position="1"/>
        <end position="17"/>
    </location>
</feature>
<dbReference type="Proteomes" id="UP000570166">
    <property type="component" value="Unassembled WGS sequence"/>
</dbReference>